<dbReference type="Pfam" id="PF05225">
    <property type="entry name" value="HTH_psq"/>
    <property type="match status" value="1"/>
</dbReference>
<dbReference type="AlphaFoldDB" id="A0A815W559"/>
<dbReference type="OrthoDB" id="10072016at2759"/>
<evidence type="ECO:0000313" key="3">
    <source>
        <dbReference type="EMBL" id="CAF1539077.1"/>
    </source>
</evidence>
<evidence type="ECO:0000313" key="4">
    <source>
        <dbReference type="Proteomes" id="UP000663828"/>
    </source>
</evidence>
<accession>A0A815W559</accession>
<dbReference type="Proteomes" id="UP000663852">
    <property type="component" value="Unassembled WGS sequence"/>
</dbReference>
<comment type="caution">
    <text evidence="3">The sequence shown here is derived from an EMBL/GenBank/DDBJ whole genome shotgun (WGS) entry which is preliminary data.</text>
</comment>
<sequence length="105" mass="11722">MVRDYKRKKPKVVYDEEKVAEAIEKIRRKEWTYEKASNESGIPVGTLASRISRNSNGPVGRPTALNTNEEKHLVDLILTLQSYGELSAIEDVLKYASDEGSSPGV</sequence>
<dbReference type="InterPro" id="IPR007889">
    <property type="entry name" value="HTH_Psq"/>
</dbReference>
<reference evidence="3" key="1">
    <citation type="submission" date="2021-02" db="EMBL/GenBank/DDBJ databases">
        <authorList>
            <person name="Nowell W R."/>
        </authorList>
    </citation>
    <scope>NUCLEOTIDE SEQUENCE</scope>
</reference>
<evidence type="ECO:0000313" key="2">
    <source>
        <dbReference type="EMBL" id="CAF1513631.1"/>
    </source>
</evidence>
<protein>
    <recommendedName>
        <fullName evidence="1">HTH psq-type domain-containing protein</fullName>
    </recommendedName>
</protein>
<dbReference type="SUPFAM" id="SSF46689">
    <property type="entry name" value="Homeodomain-like"/>
    <property type="match status" value="1"/>
</dbReference>
<proteinExistence type="predicted"/>
<dbReference type="EMBL" id="CAJNOR010004583">
    <property type="protein sequence ID" value="CAF1513631.1"/>
    <property type="molecule type" value="Genomic_DNA"/>
</dbReference>
<organism evidence="3 5">
    <name type="scientific">Adineta ricciae</name>
    <name type="common">Rotifer</name>
    <dbReference type="NCBI Taxonomy" id="249248"/>
    <lineage>
        <taxon>Eukaryota</taxon>
        <taxon>Metazoa</taxon>
        <taxon>Spiralia</taxon>
        <taxon>Gnathifera</taxon>
        <taxon>Rotifera</taxon>
        <taxon>Eurotatoria</taxon>
        <taxon>Bdelloidea</taxon>
        <taxon>Adinetida</taxon>
        <taxon>Adinetidae</taxon>
        <taxon>Adineta</taxon>
    </lineage>
</organism>
<dbReference type="InterPro" id="IPR009057">
    <property type="entry name" value="Homeodomain-like_sf"/>
</dbReference>
<keyword evidence="4" id="KW-1185">Reference proteome</keyword>
<dbReference type="Gene3D" id="1.10.10.60">
    <property type="entry name" value="Homeodomain-like"/>
    <property type="match status" value="1"/>
</dbReference>
<dbReference type="Proteomes" id="UP000663828">
    <property type="component" value="Unassembled WGS sequence"/>
</dbReference>
<dbReference type="GO" id="GO:0003677">
    <property type="term" value="F:DNA binding"/>
    <property type="evidence" value="ECO:0007669"/>
    <property type="project" value="InterPro"/>
</dbReference>
<evidence type="ECO:0000259" key="1">
    <source>
        <dbReference type="Pfam" id="PF05225"/>
    </source>
</evidence>
<name>A0A815W559_ADIRI</name>
<feature type="domain" description="HTH psq-type" evidence="1">
    <location>
        <begin position="15"/>
        <end position="54"/>
    </location>
</feature>
<gene>
    <name evidence="3" type="ORF">EDS130_LOCUS45177</name>
    <name evidence="2" type="ORF">XAT740_LOCUS40365</name>
</gene>
<evidence type="ECO:0000313" key="5">
    <source>
        <dbReference type="Proteomes" id="UP000663852"/>
    </source>
</evidence>
<dbReference type="EMBL" id="CAJNOJ010001022">
    <property type="protein sequence ID" value="CAF1539077.1"/>
    <property type="molecule type" value="Genomic_DNA"/>
</dbReference>